<dbReference type="PANTHER" id="PTHR33223:SF8">
    <property type="entry name" value="OS04G0172440 PROTEIN"/>
    <property type="match status" value="1"/>
</dbReference>
<dbReference type="AlphaFoldDB" id="A0A392TY65"/>
<dbReference type="GO" id="GO:0008233">
    <property type="term" value="F:peptidase activity"/>
    <property type="evidence" value="ECO:0007669"/>
    <property type="project" value="UniProtKB-KW"/>
</dbReference>
<proteinExistence type="predicted"/>
<comment type="caution">
    <text evidence="1">The sequence shown here is derived from an EMBL/GenBank/DDBJ whole genome shotgun (WGS) entry which is preliminary data.</text>
</comment>
<keyword evidence="2" id="KW-1185">Reference proteome</keyword>
<sequence length="63" mass="7235">MCLVPDVVVPPKFKAPDFEKYKGLKCPKIHLKRFCMKMVAHVANEKLMMHVFQDSLSGASLDW</sequence>
<evidence type="ECO:0000313" key="2">
    <source>
        <dbReference type="Proteomes" id="UP000265520"/>
    </source>
</evidence>
<evidence type="ECO:0000313" key="1">
    <source>
        <dbReference type="EMBL" id="MCI64815.1"/>
    </source>
</evidence>
<dbReference type="EMBL" id="LXQA010663726">
    <property type="protein sequence ID" value="MCI64815.1"/>
    <property type="molecule type" value="Genomic_DNA"/>
</dbReference>
<dbReference type="GO" id="GO:0006508">
    <property type="term" value="P:proteolysis"/>
    <property type="evidence" value="ECO:0007669"/>
    <property type="project" value="UniProtKB-KW"/>
</dbReference>
<protein>
    <submittedName>
        <fullName evidence="1">Gag-protease polyprotein</fullName>
    </submittedName>
</protein>
<organism evidence="1 2">
    <name type="scientific">Trifolium medium</name>
    <dbReference type="NCBI Taxonomy" id="97028"/>
    <lineage>
        <taxon>Eukaryota</taxon>
        <taxon>Viridiplantae</taxon>
        <taxon>Streptophyta</taxon>
        <taxon>Embryophyta</taxon>
        <taxon>Tracheophyta</taxon>
        <taxon>Spermatophyta</taxon>
        <taxon>Magnoliopsida</taxon>
        <taxon>eudicotyledons</taxon>
        <taxon>Gunneridae</taxon>
        <taxon>Pentapetalae</taxon>
        <taxon>rosids</taxon>
        <taxon>fabids</taxon>
        <taxon>Fabales</taxon>
        <taxon>Fabaceae</taxon>
        <taxon>Papilionoideae</taxon>
        <taxon>50 kb inversion clade</taxon>
        <taxon>NPAAA clade</taxon>
        <taxon>Hologalegina</taxon>
        <taxon>IRL clade</taxon>
        <taxon>Trifolieae</taxon>
        <taxon>Trifolium</taxon>
    </lineage>
</organism>
<keyword evidence="1" id="KW-0378">Hydrolase</keyword>
<keyword evidence="1" id="KW-0645">Protease</keyword>
<accession>A0A392TY65</accession>
<name>A0A392TY65_9FABA</name>
<dbReference type="Proteomes" id="UP000265520">
    <property type="component" value="Unassembled WGS sequence"/>
</dbReference>
<feature type="non-terminal residue" evidence="1">
    <location>
        <position position="63"/>
    </location>
</feature>
<dbReference type="PANTHER" id="PTHR33223">
    <property type="entry name" value="CCHC-TYPE DOMAIN-CONTAINING PROTEIN"/>
    <property type="match status" value="1"/>
</dbReference>
<reference evidence="1 2" key="1">
    <citation type="journal article" date="2018" name="Front. Plant Sci.">
        <title>Red Clover (Trifolium pratense) and Zigzag Clover (T. medium) - A Picture of Genomic Similarities and Differences.</title>
        <authorList>
            <person name="Dluhosova J."/>
            <person name="Istvanek J."/>
            <person name="Nedelnik J."/>
            <person name="Repkova J."/>
        </authorList>
    </citation>
    <scope>NUCLEOTIDE SEQUENCE [LARGE SCALE GENOMIC DNA]</scope>
    <source>
        <strain evidence="2">cv. 10/8</strain>
        <tissue evidence="1">Leaf</tissue>
    </source>
</reference>